<feature type="domain" description="Alanyl-transfer RNA synthetases family profile" evidence="13">
    <location>
        <begin position="7"/>
        <end position="728"/>
    </location>
</feature>
<dbReference type="InterPro" id="IPR023033">
    <property type="entry name" value="Ala_tRNA_ligase_euk/bac"/>
</dbReference>
<evidence type="ECO:0000256" key="7">
    <source>
        <dbReference type="ARBA" id="ARBA00022840"/>
    </source>
</evidence>
<comment type="similarity">
    <text evidence="1 11">Belongs to the class-II aminoacyl-tRNA synthetase family.</text>
</comment>
<keyword evidence="4 11" id="KW-0479">Metal-binding</keyword>
<gene>
    <name evidence="11" type="primary">alaS</name>
    <name evidence="14" type="ORF">DB30_01458</name>
</gene>
<dbReference type="EC" id="6.1.1.7" evidence="11"/>
<name>A0A0C2CMI4_9BACT</name>
<dbReference type="SUPFAM" id="SSF55186">
    <property type="entry name" value="ThrRS/AlaRS common domain"/>
    <property type="match status" value="1"/>
</dbReference>
<keyword evidence="11" id="KW-0963">Cytoplasm</keyword>
<feature type="binding site" evidence="11">
    <location>
        <position position="583"/>
    </location>
    <ligand>
        <name>Zn(2+)</name>
        <dbReference type="ChEBI" id="CHEBI:29105"/>
    </ligand>
</feature>
<dbReference type="SUPFAM" id="SSF55681">
    <property type="entry name" value="Class II aaRS and biotin synthetases"/>
    <property type="match status" value="1"/>
</dbReference>
<evidence type="ECO:0000256" key="11">
    <source>
        <dbReference type="HAMAP-Rule" id="MF_00036"/>
    </source>
</evidence>
<dbReference type="GO" id="GO:0006419">
    <property type="term" value="P:alanyl-tRNA aminoacylation"/>
    <property type="evidence" value="ECO:0007669"/>
    <property type="project" value="UniProtKB-UniRule"/>
</dbReference>
<keyword evidence="5 11" id="KW-0547">Nucleotide-binding</keyword>
<comment type="cofactor">
    <cofactor evidence="11">
        <name>Zn(2+)</name>
        <dbReference type="ChEBI" id="CHEBI:29105"/>
    </cofactor>
    <text evidence="11">Binds 1 zinc ion per subunit.</text>
</comment>
<feature type="coiled-coil region" evidence="12">
    <location>
        <begin position="738"/>
        <end position="772"/>
    </location>
</feature>
<feature type="binding site" evidence="11">
    <location>
        <position position="685"/>
    </location>
    <ligand>
        <name>Zn(2+)</name>
        <dbReference type="ChEBI" id="CHEBI:29105"/>
    </ligand>
</feature>
<dbReference type="GO" id="GO:0045892">
    <property type="term" value="P:negative regulation of DNA-templated transcription"/>
    <property type="evidence" value="ECO:0007669"/>
    <property type="project" value="TreeGrafter"/>
</dbReference>
<keyword evidence="2 11" id="KW-0820">tRNA-binding</keyword>
<dbReference type="Pfam" id="PF01411">
    <property type="entry name" value="tRNA-synt_2c"/>
    <property type="match status" value="1"/>
</dbReference>
<evidence type="ECO:0000256" key="12">
    <source>
        <dbReference type="SAM" id="Coils"/>
    </source>
</evidence>
<dbReference type="Gene3D" id="3.30.980.10">
    <property type="entry name" value="Threonyl-trna Synthetase, Chain A, domain 2"/>
    <property type="match status" value="1"/>
</dbReference>
<dbReference type="SUPFAM" id="SSF101353">
    <property type="entry name" value="Putative anticodon-binding domain of alanyl-tRNA synthetase (AlaRS)"/>
    <property type="match status" value="1"/>
</dbReference>
<evidence type="ECO:0000256" key="4">
    <source>
        <dbReference type="ARBA" id="ARBA00022723"/>
    </source>
</evidence>
<evidence type="ECO:0000256" key="6">
    <source>
        <dbReference type="ARBA" id="ARBA00022833"/>
    </source>
</evidence>
<evidence type="ECO:0000259" key="13">
    <source>
        <dbReference type="PROSITE" id="PS50860"/>
    </source>
</evidence>
<dbReference type="GO" id="GO:0005829">
    <property type="term" value="C:cytosol"/>
    <property type="evidence" value="ECO:0007669"/>
    <property type="project" value="TreeGrafter"/>
</dbReference>
<comment type="caution">
    <text evidence="14">The sequence shown here is derived from an EMBL/GenBank/DDBJ whole genome shotgun (WGS) entry which is preliminary data.</text>
</comment>
<dbReference type="GO" id="GO:0004813">
    <property type="term" value="F:alanine-tRNA ligase activity"/>
    <property type="evidence" value="ECO:0007669"/>
    <property type="project" value="UniProtKB-UniRule"/>
</dbReference>
<dbReference type="SMART" id="SM00863">
    <property type="entry name" value="tRNA_SAD"/>
    <property type="match status" value="1"/>
</dbReference>
<dbReference type="PANTHER" id="PTHR11777:SF9">
    <property type="entry name" value="ALANINE--TRNA LIGASE, CYTOPLASMIC"/>
    <property type="match status" value="1"/>
</dbReference>
<dbReference type="FunFam" id="3.30.980.10:FF:000004">
    <property type="entry name" value="Alanine--tRNA ligase, cytoplasmic"/>
    <property type="match status" value="1"/>
</dbReference>
<keyword evidence="8 11" id="KW-0694">RNA-binding</keyword>
<dbReference type="PRINTS" id="PR00980">
    <property type="entry name" value="TRNASYNTHALA"/>
</dbReference>
<reference evidence="14 15" key="1">
    <citation type="submission" date="2014-12" db="EMBL/GenBank/DDBJ databases">
        <title>Genome assembly of Enhygromyxa salina DSM 15201.</title>
        <authorList>
            <person name="Sharma G."/>
            <person name="Subramanian S."/>
        </authorList>
    </citation>
    <scope>NUCLEOTIDE SEQUENCE [LARGE SCALE GENOMIC DNA]</scope>
    <source>
        <strain evidence="14 15">DSM 15201</strain>
    </source>
</reference>
<comment type="subcellular location">
    <subcellularLocation>
        <location evidence="11">Cytoplasm</location>
    </subcellularLocation>
</comment>
<dbReference type="InterPro" id="IPR012947">
    <property type="entry name" value="tRNA_SAD"/>
</dbReference>
<dbReference type="SUPFAM" id="SSF50447">
    <property type="entry name" value="Translation proteins"/>
    <property type="match status" value="1"/>
</dbReference>
<dbReference type="Gene3D" id="3.30.54.20">
    <property type="match status" value="1"/>
</dbReference>
<keyword evidence="6 11" id="KW-0862">Zinc</keyword>
<evidence type="ECO:0000256" key="10">
    <source>
        <dbReference type="ARBA" id="ARBA00023146"/>
    </source>
</evidence>
<dbReference type="GO" id="GO:0008270">
    <property type="term" value="F:zinc ion binding"/>
    <property type="evidence" value="ECO:0007669"/>
    <property type="project" value="UniProtKB-UniRule"/>
</dbReference>
<dbReference type="AlphaFoldDB" id="A0A0C2CMI4"/>
<feature type="binding site" evidence="11">
    <location>
        <position position="587"/>
    </location>
    <ligand>
        <name>Zn(2+)</name>
        <dbReference type="ChEBI" id="CHEBI:29105"/>
    </ligand>
</feature>
<dbReference type="HAMAP" id="MF_00036_B">
    <property type="entry name" value="Ala_tRNA_synth_B"/>
    <property type="match status" value="1"/>
</dbReference>
<keyword evidence="9 11" id="KW-0648">Protein biosynthesis</keyword>
<dbReference type="InterPro" id="IPR018163">
    <property type="entry name" value="Thr/Ala-tRNA-synth_IIc_edit"/>
</dbReference>
<dbReference type="InterPro" id="IPR050058">
    <property type="entry name" value="Ala-tRNA_ligase"/>
</dbReference>
<dbReference type="Pfam" id="PF02272">
    <property type="entry name" value="DHHA1"/>
    <property type="match status" value="1"/>
</dbReference>
<evidence type="ECO:0000256" key="5">
    <source>
        <dbReference type="ARBA" id="ARBA00022741"/>
    </source>
</evidence>
<accession>A0A0C2CMI4</accession>
<proteinExistence type="inferred from homology"/>
<dbReference type="GO" id="GO:0000049">
    <property type="term" value="F:tRNA binding"/>
    <property type="evidence" value="ECO:0007669"/>
    <property type="project" value="UniProtKB-KW"/>
</dbReference>
<dbReference type="Gene3D" id="2.40.30.130">
    <property type="match status" value="1"/>
</dbReference>
<evidence type="ECO:0000256" key="9">
    <source>
        <dbReference type="ARBA" id="ARBA00022917"/>
    </source>
</evidence>
<dbReference type="InterPro" id="IPR002318">
    <property type="entry name" value="Ala-tRNA-lgiase_IIc"/>
</dbReference>
<keyword evidence="12" id="KW-0175">Coiled coil</keyword>
<evidence type="ECO:0000313" key="14">
    <source>
        <dbReference type="EMBL" id="KIG12466.1"/>
    </source>
</evidence>
<dbReference type="FunFam" id="3.30.54.20:FF:000001">
    <property type="entry name" value="Alanine--tRNA ligase"/>
    <property type="match status" value="1"/>
</dbReference>
<protein>
    <recommendedName>
        <fullName evidence="11">Alanine--tRNA ligase</fullName>
        <ecNumber evidence="11">6.1.1.7</ecNumber>
    </recommendedName>
    <alternativeName>
        <fullName evidence="11">Alanyl-tRNA synthetase</fullName>
        <shortName evidence="11">AlaRS</shortName>
    </alternativeName>
</protein>
<dbReference type="FunFam" id="3.10.310.40:FF:000001">
    <property type="entry name" value="Alanine--tRNA ligase"/>
    <property type="match status" value="1"/>
</dbReference>
<evidence type="ECO:0000256" key="2">
    <source>
        <dbReference type="ARBA" id="ARBA00022555"/>
    </source>
</evidence>
<dbReference type="InterPro" id="IPR003156">
    <property type="entry name" value="DHHA1_dom"/>
</dbReference>
<evidence type="ECO:0000256" key="3">
    <source>
        <dbReference type="ARBA" id="ARBA00022598"/>
    </source>
</evidence>
<dbReference type="InterPro" id="IPR018162">
    <property type="entry name" value="Ala-tRNA-ligase_IIc_anticod-bd"/>
</dbReference>
<dbReference type="InterPro" id="IPR018164">
    <property type="entry name" value="Ala-tRNA-synth_IIc_N"/>
</dbReference>
<evidence type="ECO:0000256" key="1">
    <source>
        <dbReference type="ARBA" id="ARBA00008226"/>
    </source>
</evidence>
<dbReference type="CDD" id="cd00673">
    <property type="entry name" value="AlaRS_core"/>
    <property type="match status" value="1"/>
</dbReference>
<dbReference type="InterPro" id="IPR045864">
    <property type="entry name" value="aa-tRNA-synth_II/BPL/LPL"/>
</dbReference>
<feature type="binding site" evidence="11">
    <location>
        <position position="689"/>
    </location>
    <ligand>
        <name>Zn(2+)</name>
        <dbReference type="ChEBI" id="CHEBI:29105"/>
    </ligand>
</feature>
<dbReference type="Pfam" id="PF07973">
    <property type="entry name" value="tRNA_SAD"/>
    <property type="match status" value="1"/>
</dbReference>
<dbReference type="Gene3D" id="3.30.930.10">
    <property type="entry name" value="Bira Bifunctional Protein, Domain 2"/>
    <property type="match status" value="1"/>
</dbReference>
<dbReference type="Proteomes" id="UP000031599">
    <property type="component" value="Unassembled WGS sequence"/>
</dbReference>
<dbReference type="FunFam" id="3.30.930.10:FF:000004">
    <property type="entry name" value="Alanine--tRNA ligase"/>
    <property type="match status" value="1"/>
</dbReference>
<dbReference type="PANTHER" id="PTHR11777">
    <property type="entry name" value="ALANYL-TRNA SYNTHETASE"/>
    <property type="match status" value="1"/>
</dbReference>
<dbReference type="GO" id="GO:0005524">
    <property type="term" value="F:ATP binding"/>
    <property type="evidence" value="ECO:0007669"/>
    <property type="project" value="UniProtKB-UniRule"/>
</dbReference>
<sequence length="896" mass="96243">MAVSRPTDAHALRTAFLDFFAERGHERVASSPLVPFNDPTLLFVNAGMVQFKDVFTGRDKRDYRRATTAQRCLRAGGKHNDLDNVGFTPRHHTLFEMLGNFSFGDYFKRDAINWAWEFLTQVLGFPADKLVVSVFNGEGDDAPFDQEAYDLWLELVPKDRIYAFNAKENFWQMGDTGPCGPCSEIHIFRGEGPAPGTGGQPGKGPAFEDAAYMELWNLVFMQYEKHEGGRMEKLPAPSVDTGAGLERLAAILEGASSNYGTSLLSPLVDKGKQLAGVSGDQGEREASFRVIADHARATAFLIADGVTPEKSGRSYVLRRIMRRAIRHGTLVGLDEPFFHEICDLVVEQFGDAYPELREARAAIADAVQIEEQAFRRTLDRGLKMVEATLAALPERAGAFPVDPAAKLYDTFGFPIDLTRVIAVEHGLTLDEDEVAARVRELQGAGDAGFVGGDAKINDVYFELANELGATEFVGYAEVEQQATLRAIIVDGARVESASAGASVELIFDRTCFYGESGGQIGDHGVIVGGADPKGARLEVSDSQKPTGGLIVHHASVTQGRIAVGDSLTLRVDVARRDAIRRNHSATHMLHHALREQLGKHVAQKGSLVAPDRLRFDFSHPRPLTLEERAAIERQVNAMVMANAATGTQEMSLANAKQAGAIGLFGEKYADEVRVVTIAADSVELCGGTHVARAGDIGLFKIVSEGGVAQGVRRLEAVTGTGALDWVQHTASIVEQATAELHARDADDLLVRLAKLQEELKLKERELAQIERKLATGGAGESETTEVAGVKLLVRKIGVADPKVMRDAADTLRDRLGSGVVVLAAERDGKASLLVAVTSDLAGKKVHAGKLVGALAGHIDGRGGGRPDLAQAGGPKLAGLDQAVADAPVQLAAQLAK</sequence>
<dbReference type="InterPro" id="IPR009000">
    <property type="entry name" value="Transl_B-barrel_sf"/>
</dbReference>
<dbReference type="Gene3D" id="3.10.310.40">
    <property type="match status" value="1"/>
</dbReference>
<evidence type="ECO:0000313" key="15">
    <source>
        <dbReference type="Proteomes" id="UP000031599"/>
    </source>
</evidence>
<keyword evidence="3 11" id="KW-0436">Ligase</keyword>
<comment type="function">
    <text evidence="11">Catalyzes the attachment of alanine to tRNA(Ala) in a two-step reaction: alanine is first activated by ATP to form Ala-AMP and then transferred to the acceptor end of tRNA(Ala). Also edits incorrectly charged Ser-tRNA(Ala) and Gly-tRNA(Ala) via its editing domain.</text>
</comment>
<comment type="domain">
    <text evidence="11">Consists of three domains; the N-terminal catalytic domain, the editing domain and the C-terminal C-Ala domain. The editing domain removes incorrectly charged amino acids, while the C-Ala domain, along with tRNA(Ala), serves as a bridge to cooperatively bring together the editing and aminoacylation centers thus stimulating deacylation of misacylated tRNAs.</text>
</comment>
<organism evidence="14 15">
    <name type="scientific">Enhygromyxa salina</name>
    <dbReference type="NCBI Taxonomy" id="215803"/>
    <lineage>
        <taxon>Bacteria</taxon>
        <taxon>Pseudomonadati</taxon>
        <taxon>Myxococcota</taxon>
        <taxon>Polyangia</taxon>
        <taxon>Nannocystales</taxon>
        <taxon>Nannocystaceae</taxon>
        <taxon>Enhygromyxa</taxon>
    </lineage>
</organism>
<keyword evidence="10 11" id="KW-0030">Aminoacyl-tRNA synthetase</keyword>
<dbReference type="InterPro" id="IPR018165">
    <property type="entry name" value="Ala-tRNA-synth_IIc_core"/>
</dbReference>
<dbReference type="GO" id="GO:0002161">
    <property type="term" value="F:aminoacyl-tRNA deacylase activity"/>
    <property type="evidence" value="ECO:0007669"/>
    <property type="project" value="TreeGrafter"/>
</dbReference>
<comment type="catalytic activity">
    <reaction evidence="11">
        <text>tRNA(Ala) + L-alanine + ATP = L-alanyl-tRNA(Ala) + AMP + diphosphate</text>
        <dbReference type="Rhea" id="RHEA:12540"/>
        <dbReference type="Rhea" id="RHEA-COMP:9657"/>
        <dbReference type="Rhea" id="RHEA-COMP:9923"/>
        <dbReference type="ChEBI" id="CHEBI:30616"/>
        <dbReference type="ChEBI" id="CHEBI:33019"/>
        <dbReference type="ChEBI" id="CHEBI:57972"/>
        <dbReference type="ChEBI" id="CHEBI:78442"/>
        <dbReference type="ChEBI" id="CHEBI:78497"/>
        <dbReference type="ChEBI" id="CHEBI:456215"/>
        <dbReference type="EC" id="6.1.1.7"/>
    </reaction>
</comment>
<dbReference type="NCBIfam" id="TIGR00344">
    <property type="entry name" value="alaS"/>
    <property type="match status" value="1"/>
</dbReference>
<dbReference type="PROSITE" id="PS50860">
    <property type="entry name" value="AA_TRNA_LIGASE_II_ALA"/>
    <property type="match status" value="1"/>
</dbReference>
<evidence type="ECO:0000256" key="8">
    <source>
        <dbReference type="ARBA" id="ARBA00022884"/>
    </source>
</evidence>
<dbReference type="EMBL" id="JMCC02000130">
    <property type="protein sequence ID" value="KIG12466.1"/>
    <property type="molecule type" value="Genomic_DNA"/>
</dbReference>
<keyword evidence="7 11" id="KW-0067">ATP-binding</keyword>